<dbReference type="InterPro" id="IPR052897">
    <property type="entry name" value="Sec-Metab_Biosynth_Hydrolase"/>
</dbReference>
<evidence type="ECO:0000259" key="1">
    <source>
        <dbReference type="Pfam" id="PF12697"/>
    </source>
</evidence>
<feature type="domain" description="AB hydrolase-1" evidence="1">
    <location>
        <begin position="7"/>
        <end position="227"/>
    </location>
</feature>
<dbReference type="AlphaFoldDB" id="A0A5J5J4A3"/>
<dbReference type="InterPro" id="IPR000073">
    <property type="entry name" value="AB_hydrolase_1"/>
</dbReference>
<proteinExistence type="predicted"/>
<dbReference type="PANTHER" id="PTHR37017:SF11">
    <property type="entry name" value="ESTERASE_LIPASE_THIOESTERASE DOMAIN-CONTAINING PROTEIN"/>
    <property type="match status" value="1"/>
</dbReference>
<protein>
    <submittedName>
        <fullName evidence="2">Alpha/beta hydrolase</fullName>
    </submittedName>
</protein>
<dbReference type="InterPro" id="IPR029058">
    <property type="entry name" value="AB_hydrolase_fold"/>
</dbReference>
<dbReference type="Proteomes" id="UP000325827">
    <property type="component" value="Unassembled WGS sequence"/>
</dbReference>
<gene>
    <name evidence="2" type="ORF">F6B43_11735</name>
</gene>
<dbReference type="RefSeq" id="WP_150449109.1">
    <property type="nucleotide sequence ID" value="NZ_VYSA01000002.1"/>
</dbReference>
<dbReference type="PANTHER" id="PTHR37017">
    <property type="entry name" value="AB HYDROLASE-1 DOMAIN-CONTAINING PROTEIN-RELATED"/>
    <property type="match status" value="1"/>
</dbReference>
<reference evidence="3" key="1">
    <citation type="submission" date="2019-09" db="EMBL/GenBank/DDBJ databases">
        <title>Mumia zhuanghuii sp. nov. isolated from the intestinal contents of plateau pika (Ochotona curzoniae) in the Qinghai-Tibet plateau of China.</title>
        <authorList>
            <person name="Tian Z."/>
        </authorList>
    </citation>
    <scope>NUCLEOTIDE SEQUENCE [LARGE SCALE GENOMIC DNA]</scope>
    <source>
        <strain evidence="3">JCM 30598</strain>
    </source>
</reference>
<dbReference type="Gene3D" id="3.40.50.1820">
    <property type="entry name" value="alpha/beta hydrolase"/>
    <property type="match status" value="1"/>
</dbReference>
<keyword evidence="3" id="KW-1185">Reference proteome</keyword>
<dbReference type="SUPFAM" id="SSF53474">
    <property type="entry name" value="alpha/beta-Hydrolases"/>
    <property type="match status" value="1"/>
</dbReference>
<sequence length="238" mass="25495">MTSRPAVVLVHGAFTDASSWWPITLRLLGSGRTVFAPPVDGHSFVDDCDHVRRFVERIDGPVLLVGHAYGGAVITVAGAAHNVVGLVYVAGYALDGGESIGALRDRFPDSDLARHLVSAFGRRDGDSGTEITVEVAEFPQLLGEGAPSDELEVMAVSQRPLSVSILTESVVEPAWRSRPSWGVVASADRSLSPELQRFAYQRAGARRIVELDAPHLVMQTHPIEVVALIDTALNELVG</sequence>
<dbReference type="GO" id="GO:0016787">
    <property type="term" value="F:hydrolase activity"/>
    <property type="evidence" value="ECO:0007669"/>
    <property type="project" value="UniProtKB-KW"/>
</dbReference>
<dbReference type="OrthoDB" id="9814966at2"/>
<comment type="caution">
    <text evidence="2">The sequence shown here is derived from an EMBL/GenBank/DDBJ whole genome shotgun (WGS) entry which is preliminary data.</text>
</comment>
<evidence type="ECO:0000313" key="2">
    <source>
        <dbReference type="EMBL" id="KAA9108078.1"/>
    </source>
</evidence>
<name>A0A5J5J4A3_9MICO</name>
<organism evidence="2 3">
    <name type="scientific">Microbacterium rhizomatis</name>
    <dbReference type="NCBI Taxonomy" id="1631477"/>
    <lineage>
        <taxon>Bacteria</taxon>
        <taxon>Bacillati</taxon>
        <taxon>Actinomycetota</taxon>
        <taxon>Actinomycetes</taxon>
        <taxon>Micrococcales</taxon>
        <taxon>Microbacteriaceae</taxon>
        <taxon>Microbacterium</taxon>
    </lineage>
</organism>
<keyword evidence="2" id="KW-0378">Hydrolase</keyword>
<dbReference type="EMBL" id="VYSA01000002">
    <property type="protein sequence ID" value="KAA9108078.1"/>
    <property type="molecule type" value="Genomic_DNA"/>
</dbReference>
<dbReference type="Pfam" id="PF12697">
    <property type="entry name" value="Abhydrolase_6"/>
    <property type="match status" value="1"/>
</dbReference>
<accession>A0A5J5J4A3</accession>
<evidence type="ECO:0000313" key="3">
    <source>
        <dbReference type="Proteomes" id="UP000325827"/>
    </source>
</evidence>